<keyword evidence="8" id="KW-1185">Reference proteome</keyword>
<feature type="domain" description="Erythromycin biosynthesis protein CIII-like N-terminal" evidence="6">
    <location>
        <begin position="142"/>
        <end position="264"/>
    </location>
</feature>
<dbReference type="PANTHER" id="PTHR48050:SF13">
    <property type="entry name" value="STEROL 3-BETA-GLUCOSYLTRANSFERASE UGT80A2"/>
    <property type="match status" value="1"/>
</dbReference>
<sequence length="426" mass="44736">MRVLVATLPELSHALPAVPLCWALRAAGADVLVASGGDVVKVAGAGLPVADLLPGRGIADFLRAFDLAALTGPNDAPPADPLTHQGATTHQKPAETPPARPEPAMPPRVSMRDELAEAPSYAGFLPRVSQMLPEADIAELFEMMHGFVALAERWRPDVIVYGPMTVGALAAAAKLGVPAVEHGFGFLRTAGIDGLLRTLGADVFDRHGVDLPADRYAIDVAPPSMLAEEPQGWSMRYIPYNGGATVPDWLSEPPARPRIAVTLGNLIPELSRSGGNGVVGRILDRAGSVDAEFVLALGALEPGVLGKLPDNVRAIGYTPLTQLLPTCAAVIHHGGAGTCMGALDVGIPQLVIPHLFDHQHTADLVVKRGVGMALDLSADPDLPVSVLDALVADEQLRTRAREVQAEMHAMPTPVEVAKRLFELVSA</sequence>
<dbReference type="EMBL" id="MOMC01000071">
    <property type="protein sequence ID" value="ONH24440.1"/>
    <property type="molecule type" value="Genomic_DNA"/>
</dbReference>
<dbReference type="PANTHER" id="PTHR48050">
    <property type="entry name" value="STEROL 3-BETA-GLUCOSYLTRANSFERASE"/>
    <property type="match status" value="1"/>
</dbReference>
<evidence type="ECO:0000256" key="3">
    <source>
        <dbReference type="ARBA" id="ARBA00022679"/>
    </source>
</evidence>
<dbReference type="Gene3D" id="3.40.50.2000">
    <property type="entry name" value="Glycogen Phosphorylase B"/>
    <property type="match status" value="2"/>
</dbReference>
<evidence type="ECO:0000313" key="7">
    <source>
        <dbReference type="EMBL" id="ONH24440.1"/>
    </source>
</evidence>
<protein>
    <submittedName>
        <fullName evidence="7">Uncharacterized protein</fullName>
    </submittedName>
</protein>
<evidence type="ECO:0000256" key="1">
    <source>
        <dbReference type="ARBA" id="ARBA00006962"/>
    </source>
</evidence>
<dbReference type="GO" id="GO:0016758">
    <property type="term" value="F:hexosyltransferase activity"/>
    <property type="evidence" value="ECO:0007669"/>
    <property type="project" value="UniProtKB-ARBA"/>
</dbReference>
<dbReference type="CDD" id="cd03784">
    <property type="entry name" value="GT1_Gtf-like"/>
    <property type="match status" value="1"/>
</dbReference>
<dbReference type="Proteomes" id="UP000188929">
    <property type="component" value="Unassembled WGS sequence"/>
</dbReference>
<dbReference type="InterPro" id="IPR050426">
    <property type="entry name" value="Glycosyltransferase_28"/>
</dbReference>
<evidence type="ECO:0000259" key="5">
    <source>
        <dbReference type="Pfam" id="PF06722"/>
    </source>
</evidence>
<evidence type="ECO:0000313" key="8">
    <source>
        <dbReference type="Proteomes" id="UP000188929"/>
    </source>
</evidence>
<dbReference type="InterPro" id="IPR010610">
    <property type="entry name" value="EryCIII-like_C"/>
</dbReference>
<dbReference type="InterPro" id="IPR002213">
    <property type="entry name" value="UDP_glucos_trans"/>
</dbReference>
<comment type="caution">
    <text evidence="7">The sequence shown here is derived from an EMBL/GenBank/DDBJ whole genome shotgun (WGS) entry which is preliminary data.</text>
</comment>
<dbReference type="GO" id="GO:0008194">
    <property type="term" value="F:UDP-glycosyltransferase activity"/>
    <property type="evidence" value="ECO:0007669"/>
    <property type="project" value="InterPro"/>
</dbReference>
<evidence type="ECO:0000256" key="4">
    <source>
        <dbReference type="SAM" id="MobiDB-lite"/>
    </source>
</evidence>
<evidence type="ECO:0000259" key="6">
    <source>
        <dbReference type="Pfam" id="PF21036"/>
    </source>
</evidence>
<gene>
    <name evidence="7" type="ORF">BL253_30310</name>
</gene>
<dbReference type="OrthoDB" id="5488434at2"/>
<reference evidence="8" key="1">
    <citation type="submission" date="2016-10" db="EMBL/GenBank/DDBJ databases">
        <title>Frankia sp. NRRL B-16386 Genome sequencing.</title>
        <authorList>
            <person name="Ghodhbane-Gtari F."/>
            <person name="Swanson E."/>
            <person name="Gueddou A."/>
            <person name="Hezbri K."/>
            <person name="Ktari K."/>
            <person name="Nouioui I."/>
            <person name="Morris K."/>
            <person name="Simpson S."/>
            <person name="Abebe-Akele F."/>
            <person name="Thomas K."/>
            <person name="Gtari M."/>
            <person name="Tisa L.S."/>
        </authorList>
    </citation>
    <scope>NUCLEOTIDE SEQUENCE [LARGE SCALE GENOMIC DNA]</scope>
    <source>
        <strain evidence="8">NRRL B-16386</strain>
    </source>
</reference>
<dbReference type="Pfam" id="PF06722">
    <property type="entry name" value="EryCIII-like_C"/>
    <property type="match status" value="1"/>
</dbReference>
<dbReference type="SUPFAM" id="SSF53756">
    <property type="entry name" value="UDP-Glycosyltransferase/glycogen phosphorylase"/>
    <property type="match status" value="1"/>
</dbReference>
<dbReference type="FunFam" id="3.40.50.2000:FF:000072">
    <property type="entry name" value="Glycosyl transferase"/>
    <property type="match status" value="1"/>
</dbReference>
<feature type="domain" description="Erythromycin biosynthesis protein CIII-like C-terminal" evidence="5">
    <location>
        <begin position="281"/>
        <end position="423"/>
    </location>
</feature>
<organism evidence="7 8">
    <name type="scientific">Pseudofrankia asymbiotica</name>
    <dbReference type="NCBI Taxonomy" id="1834516"/>
    <lineage>
        <taxon>Bacteria</taxon>
        <taxon>Bacillati</taxon>
        <taxon>Actinomycetota</taxon>
        <taxon>Actinomycetes</taxon>
        <taxon>Frankiales</taxon>
        <taxon>Frankiaceae</taxon>
        <taxon>Pseudofrankia</taxon>
    </lineage>
</organism>
<dbReference type="GO" id="GO:0017000">
    <property type="term" value="P:antibiotic biosynthetic process"/>
    <property type="evidence" value="ECO:0007669"/>
    <property type="project" value="UniProtKB-ARBA"/>
</dbReference>
<proteinExistence type="inferred from homology"/>
<comment type="similarity">
    <text evidence="1">Belongs to the glycosyltransferase 28 family.</text>
</comment>
<keyword evidence="2" id="KW-0328">Glycosyltransferase</keyword>
<dbReference type="STRING" id="1834516.BL253_30310"/>
<name>A0A1V2I2T9_9ACTN</name>
<keyword evidence="3" id="KW-0808">Transferase</keyword>
<evidence type="ECO:0000256" key="2">
    <source>
        <dbReference type="ARBA" id="ARBA00022676"/>
    </source>
</evidence>
<dbReference type="InterPro" id="IPR048284">
    <property type="entry name" value="EryCIII-like_N"/>
</dbReference>
<dbReference type="AlphaFoldDB" id="A0A1V2I2T9"/>
<dbReference type="Pfam" id="PF21036">
    <property type="entry name" value="EryCIII-like_N"/>
    <property type="match status" value="1"/>
</dbReference>
<accession>A0A1V2I2T9</accession>
<feature type="compositionally biased region" description="Pro residues" evidence="4">
    <location>
        <begin position="95"/>
        <end position="106"/>
    </location>
</feature>
<feature type="region of interest" description="Disordered" evidence="4">
    <location>
        <begin position="73"/>
        <end position="107"/>
    </location>
</feature>